<dbReference type="Pfam" id="PF00300">
    <property type="entry name" value="His_Phos_1"/>
    <property type="match status" value="1"/>
</dbReference>
<dbReference type="RefSeq" id="WP_005394561.1">
    <property type="nucleotide sequence ID" value="NZ_CP066007.1"/>
</dbReference>
<sequence length="187" mass="20395">MIILLRHGQTTSNLTHALDTALPGADLTDLGREQASGVAPELTGMTTTFASPARRAQQTAHHAGRTYEVLDGVQEINAGDLEMRADLPALERYHRAVHDWLIGTDTPIPGGETKESFLGRYLPAITSVEENTLIVSHGCAIRIFSALACGLDADKVMANPLNNCEWVGLERTGAFGSWRLINRDMWM</sequence>
<evidence type="ECO:0000313" key="2">
    <source>
        <dbReference type="EMBL" id="QRP70534.1"/>
    </source>
</evidence>
<proteinExistence type="predicted"/>
<dbReference type="SUPFAM" id="SSF53254">
    <property type="entry name" value="Phosphoglycerate mutase-like"/>
    <property type="match status" value="1"/>
</dbReference>
<dbReference type="InterPro" id="IPR029033">
    <property type="entry name" value="His_PPase_superfam"/>
</dbReference>
<dbReference type="InterPro" id="IPR013078">
    <property type="entry name" value="His_Pase_superF_clade-1"/>
</dbReference>
<dbReference type="Proteomes" id="UP000596145">
    <property type="component" value="Chromosome"/>
</dbReference>
<dbReference type="SMART" id="SM00855">
    <property type="entry name" value="PGAM"/>
    <property type="match status" value="1"/>
</dbReference>
<dbReference type="CDD" id="cd07067">
    <property type="entry name" value="HP_PGM_like"/>
    <property type="match status" value="1"/>
</dbReference>
<accession>A0A7T4EGH2</accession>
<dbReference type="PANTHER" id="PTHR48100:SF58">
    <property type="entry name" value="PE-PGRS FAMILY PROTEIN PE_PGRS11"/>
    <property type="match status" value="1"/>
</dbReference>
<dbReference type="AlphaFoldDB" id="A0A7T4EGH2"/>
<evidence type="ECO:0000313" key="3">
    <source>
        <dbReference type="Proteomes" id="UP000596145"/>
    </source>
</evidence>
<name>A0A7T4EGH2_9CORY</name>
<dbReference type="EMBL" id="CP066007">
    <property type="protein sequence ID" value="QQB46948.1"/>
    <property type="molecule type" value="Genomic_DNA"/>
</dbReference>
<dbReference type="EMBL" id="CP069534">
    <property type="protein sequence ID" value="QRP70534.1"/>
    <property type="molecule type" value="Genomic_DNA"/>
</dbReference>
<dbReference type="GO" id="GO:0016791">
    <property type="term" value="F:phosphatase activity"/>
    <property type="evidence" value="ECO:0007669"/>
    <property type="project" value="TreeGrafter"/>
</dbReference>
<dbReference type="GO" id="GO:0005737">
    <property type="term" value="C:cytoplasm"/>
    <property type="evidence" value="ECO:0007669"/>
    <property type="project" value="TreeGrafter"/>
</dbReference>
<dbReference type="Gene3D" id="3.40.50.1240">
    <property type="entry name" value="Phosphoglycerate mutase-like"/>
    <property type="match status" value="1"/>
</dbReference>
<reference evidence="1 3" key="1">
    <citation type="submission" date="2020-12" db="EMBL/GenBank/DDBJ databases">
        <title>FDA dAtabase for Regulatory Grade micrObial Sequences (FDA-ARGOS): Supporting development and validation of Infectious Disease Dx tests.</title>
        <authorList>
            <person name="Sproer C."/>
            <person name="Gronow S."/>
            <person name="Severitt S."/>
            <person name="Schroder I."/>
            <person name="Tallon L."/>
            <person name="Sadzewicz L."/>
            <person name="Zhao X."/>
            <person name="Boylan J."/>
            <person name="Ott S."/>
            <person name="Bowen H."/>
            <person name="Vavikolanu K."/>
            <person name="Mehta A."/>
            <person name="Aluvathingal J."/>
            <person name="Nadendla S."/>
            <person name="Lowell S."/>
            <person name="Myers T."/>
            <person name="Yan Y."/>
            <person name="Sichtig H."/>
        </authorList>
    </citation>
    <scope>NUCLEOTIDE SEQUENCE [LARGE SCALE GENOMIC DNA]</scope>
    <source>
        <strain evidence="1 3">FDAARGOS_1053</strain>
        <strain evidence="2">FDAARGOS_1191</strain>
    </source>
</reference>
<dbReference type="PANTHER" id="PTHR48100">
    <property type="entry name" value="BROAD-SPECIFICITY PHOSPHATASE YOR283W-RELATED"/>
    <property type="match status" value="1"/>
</dbReference>
<dbReference type="PROSITE" id="PS00175">
    <property type="entry name" value="PG_MUTASE"/>
    <property type="match status" value="1"/>
</dbReference>
<dbReference type="OrthoDB" id="9793115at2"/>
<dbReference type="Proteomes" id="UP000617681">
    <property type="component" value="Chromosome"/>
</dbReference>
<gene>
    <name evidence="1" type="ORF">I6I10_03240</name>
    <name evidence="2" type="ORF">I6J21_12480</name>
</gene>
<dbReference type="InterPro" id="IPR001345">
    <property type="entry name" value="PG/BPGM_mutase_AS"/>
</dbReference>
<evidence type="ECO:0000313" key="1">
    <source>
        <dbReference type="EMBL" id="QQB46948.1"/>
    </source>
</evidence>
<dbReference type="InterPro" id="IPR050275">
    <property type="entry name" value="PGM_Phosphatase"/>
</dbReference>
<protein>
    <submittedName>
        <fullName evidence="1">Histidine phosphatase family protein</fullName>
    </submittedName>
</protein>
<dbReference type="GeneID" id="92761269"/>
<organism evidence="1 3">
    <name type="scientific">Corynebacterium glucuronolyticum</name>
    <dbReference type="NCBI Taxonomy" id="39791"/>
    <lineage>
        <taxon>Bacteria</taxon>
        <taxon>Bacillati</taxon>
        <taxon>Actinomycetota</taxon>
        <taxon>Actinomycetes</taxon>
        <taxon>Mycobacteriales</taxon>
        <taxon>Corynebacteriaceae</taxon>
        <taxon>Corynebacterium</taxon>
    </lineage>
</organism>